<dbReference type="InterPro" id="IPR001594">
    <property type="entry name" value="Palmitoyltrfase_DHHC"/>
</dbReference>
<evidence type="ECO:0000256" key="6">
    <source>
        <dbReference type="ARBA" id="ARBA00023136"/>
    </source>
</evidence>
<keyword evidence="8" id="KW-0808">Transferase</keyword>
<dbReference type="PANTHER" id="PTHR24161">
    <property type="entry name" value="ANK_REP_REGION DOMAIN-CONTAINING PROTEIN-RELATED"/>
    <property type="match status" value="1"/>
</dbReference>
<evidence type="ECO:0000313" key="10">
    <source>
        <dbReference type="EnsemblProtists" id="PYU1_T006510"/>
    </source>
</evidence>
<dbReference type="GO" id="GO:0016020">
    <property type="term" value="C:membrane"/>
    <property type="evidence" value="ECO:0007669"/>
    <property type="project" value="UniProtKB-SubCell"/>
</dbReference>
<comment type="subcellular location">
    <subcellularLocation>
        <location evidence="1">Membrane</location>
        <topology evidence="1">Multi-pass membrane protein</topology>
    </subcellularLocation>
</comment>
<dbReference type="VEuPathDB" id="FungiDB:PYU1_G006498"/>
<keyword evidence="2 8" id="KW-0812">Transmembrane</keyword>
<dbReference type="Gene3D" id="1.25.40.20">
    <property type="entry name" value="Ankyrin repeat-containing domain"/>
    <property type="match status" value="2"/>
</dbReference>
<dbReference type="PANTHER" id="PTHR24161:SF85">
    <property type="entry name" value="PALMITOYLTRANSFERASE HIP14"/>
    <property type="match status" value="1"/>
</dbReference>
<dbReference type="eggNOG" id="KOG0509">
    <property type="taxonomic scope" value="Eukaryota"/>
</dbReference>
<keyword evidence="8" id="KW-0012">Acyltransferase</keyword>
<dbReference type="EC" id="2.3.1.225" evidence="8"/>
<evidence type="ECO:0000256" key="3">
    <source>
        <dbReference type="ARBA" id="ARBA00022737"/>
    </source>
</evidence>
<evidence type="ECO:0000256" key="4">
    <source>
        <dbReference type="ARBA" id="ARBA00022989"/>
    </source>
</evidence>
<name>K3WNG8_GLOUD</name>
<evidence type="ECO:0000256" key="1">
    <source>
        <dbReference type="ARBA" id="ARBA00004141"/>
    </source>
</evidence>
<evidence type="ECO:0000256" key="2">
    <source>
        <dbReference type="ARBA" id="ARBA00022692"/>
    </source>
</evidence>
<comment type="catalytic activity">
    <reaction evidence="8">
        <text>L-cysteinyl-[protein] + hexadecanoyl-CoA = S-hexadecanoyl-L-cysteinyl-[protein] + CoA</text>
        <dbReference type="Rhea" id="RHEA:36683"/>
        <dbReference type="Rhea" id="RHEA-COMP:10131"/>
        <dbReference type="Rhea" id="RHEA-COMP:11032"/>
        <dbReference type="ChEBI" id="CHEBI:29950"/>
        <dbReference type="ChEBI" id="CHEBI:57287"/>
        <dbReference type="ChEBI" id="CHEBI:57379"/>
        <dbReference type="ChEBI" id="CHEBI:74151"/>
        <dbReference type="EC" id="2.3.1.225"/>
    </reaction>
</comment>
<evidence type="ECO:0000313" key="11">
    <source>
        <dbReference type="Proteomes" id="UP000019132"/>
    </source>
</evidence>
<dbReference type="OMA" id="VATEHCT"/>
<reference evidence="11" key="2">
    <citation type="submission" date="2010-04" db="EMBL/GenBank/DDBJ databases">
        <authorList>
            <person name="Buell R."/>
            <person name="Hamilton J."/>
            <person name="Hostetler J."/>
        </authorList>
    </citation>
    <scope>NUCLEOTIDE SEQUENCE [LARGE SCALE GENOMIC DNA]</scope>
    <source>
        <strain evidence="11">DAOM:BR144</strain>
    </source>
</reference>
<keyword evidence="11" id="KW-1185">Reference proteome</keyword>
<dbReference type="Proteomes" id="UP000019132">
    <property type="component" value="Unassembled WGS sequence"/>
</dbReference>
<evidence type="ECO:0000259" key="9">
    <source>
        <dbReference type="Pfam" id="PF01529"/>
    </source>
</evidence>
<proteinExistence type="inferred from homology"/>
<feature type="transmembrane region" description="Helical" evidence="8">
    <location>
        <begin position="476"/>
        <end position="500"/>
    </location>
</feature>
<sequence length="671" mass="74205">MDVQYDGQNALRAAANGDFPLVVLLWGMAMAVQPQPPDMLAVADADGNTLLHHAAASAVDAPDTLHFLLQQMHARGDALIDSRNAAKETPLIRAAHAGNLRIVDALLTVGRASVLAKDAQGNTAAHHAASQGHLWVLHYLLEYERRMSPEGTPLAFFGGLCVNEDDVLHYACVNEHKAIVQYLLKRGYNPNRADAEGTTCLDIAQSKSVPWMVDYLSGEKSANEAPTSFRQTRVGYALFYALMMFKILATSHIFPWWLSLPLILFALMKSLAGFKGHGKGHGGHSHGGAAKNLENVHPSKRDVVVAPSVSLVKTHAGANASSKKTSCSPLKKIRFLIKNPQPEAPMGIWLAWVMFFTMFYIVMWAANDYATIADKYQVFLIILGVFHVIMLAVWLRLAVLYPSDPGTITSFHDDIDGLLEDATRGIPLDPVTHCRTCLVLKPMRSKHCNKCGVCIARLDHHCTWINRCVGYGNHRIFVVFLLLHVTVLLGYVSLALIVSYEQIRIMHDERVEEYAVRSNSTSIDVTSTSMSSLDVWIEIPGLISGYLIVLIVLIWAMLAAGALGLMAKQHIGNMFTNLTVNEQINWRRYSYLTKQTNGPFSKPVTSKSIVLSNPFDRSAMHNLKEFWTRSGRDAVDYRKVFSAPTEKGFATVPEAHRAESKEVHFSGVQAV</sequence>
<comment type="domain">
    <text evidence="8">The DHHC domain is required for palmitoyltransferase activity.</text>
</comment>
<feature type="domain" description="Palmitoyltransferase DHHC" evidence="9">
    <location>
        <begin position="432"/>
        <end position="586"/>
    </location>
</feature>
<dbReference type="InParanoid" id="K3WNG8"/>
<keyword evidence="4 8" id="KW-1133">Transmembrane helix</keyword>
<keyword evidence="6 8" id="KW-0472">Membrane</keyword>
<evidence type="ECO:0000256" key="5">
    <source>
        <dbReference type="ARBA" id="ARBA00023043"/>
    </source>
</evidence>
<dbReference type="AlphaFoldDB" id="K3WNG8"/>
<feature type="transmembrane region" description="Helical" evidence="8">
    <location>
        <begin position="346"/>
        <end position="366"/>
    </location>
</feature>
<dbReference type="InterPro" id="IPR002110">
    <property type="entry name" value="Ankyrin_rpt"/>
</dbReference>
<dbReference type="PROSITE" id="PS50088">
    <property type="entry name" value="ANK_REPEAT"/>
    <property type="match status" value="1"/>
</dbReference>
<dbReference type="EnsemblProtists" id="PYU1_T006510">
    <property type="protein sequence ID" value="PYU1_T006510"/>
    <property type="gene ID" value="PYU1_G006498"/>
</dbReference>
<dbReference type="PROSITE" id="PS50216">
    <property type="entry name" value="DHHC"/>
    <property type="match status" value="1"/>
</dbReference>
<accession>K3WNG8</accession>
<protein>
    <recommendedName>
        <fullName evidence="8">Palmitoyltransferase</fullName>
        <ecNumber evidence="8">2.3.1.225</ecNumber>
    </recommendedName>
</protein>
<organism evidence="10 11">
    <name type="scientific">Globisporangium ultimum (strain ATCC 200006 / CBS 805.95 / DAOM BR144)</name>
    <name type="common">Pythium ultimum</name>
    <dbReference type="NCBI Taxonomy" id="431595"/>
    <lineage>
        <taxon>Eukaryota</taxon>
        <taxon>Sar</taxon>
        <taxon>Stramenopiles</taxon>
        <taxon>Oomycota</taxon>
        <taxon>Peronosporomycetes</taxon>
        <taxon>Pythiales</taxon>
        <taxon>Pythiaceae</taxon>
        <taxon>Globisporangium</taxon>
    </lineage>
</organism>
<dbReference type="Pfam" id="PF12796">
    <property type="entry name" value="Ank_2"/>
    <property type="match status" value="2"/>
</dbReference>
<dbReference type="Pfam" id="PF01529">
    <property type="entry name" value="DHHC"/>
    <property type="match status" value="1"/>
</dbReference>
<dbReference type="SMART" id="SM00248">
    <property type="entry name" value="ANK"/>
    <property type="match status" value="4"/>
</dbReference>
<feature type="repeat" description="ANK" evidence="7">
    <location>
        <begin position="163"/>
        <end position="195"/>
    </location>
</feature>
<comment type="similarity">
    <text evidence="8">Belongs to the DHHC palmitoyltransferase family.</text>
</comment>
<dbReference type="SUPFAM" id="SSF48403">
    <property type="entry name" value="Ankyrin repeat"/>
    <property type="match status" value="1"/>
</dbReference>
<reference evidence="10" key="3">
    <citation type="submission" date="2015-02" db="UniProtKB">
        <authorList>
            <consortium name="EnsemblProtists"/>
        </authorList>
    </citation>
    <scope>IDENTIFICATION</scope>
    <source>
        <strain evidence="10">DAOM BR144</strain>
    </source>
</reference>
<dbReference type="InterPro" id="IPR036770">
    <property type="entry name" value="Ankyrin_rpt-contain_sf"/>
</dbReference>
<dbReference type="HOGENOM" id="CLU_401999_0_0_1"/>
<feature type="transmembrane region" description="Helical" evidence="8">
    <location>
        <begin position="378"/>
        <end position="397"/>
    </location>
</feature>
<keyword evidence="5 7" id="KW-0040">ANK repeat</keyword>
<dbReference type="EMBL" id="GL376604">
    <property type="status" value="NOT_ANNOTATED_CDS"/>
    <property type="molecule type" value="Genomic_DNA"/>
</dbReference>
<dbReference type="GO" id="GO:0019706">
    <property type="term" value="F:protein-cysteine S-palmitoyltransferase activity"/>
    <property type="evidence" value="ECO:0007669"/>
    <property type="project" value="UniProtKB-EC"/>
</dbReference>
<keyword evidence="3" id="KW-0677">Repeat</keyword>
<evidence type="ECO:0000256" key="8">
    <source>
        <dbReference type="RuleBase" id="RU079119"/>
    </source>
</evidence>
<feature type="transmembrane region" description="Helical" evidence="8">
    <location>
        <begin position="546"/>
        <end position="567"/>
    </location>
</feature>
<feature type="transmembrane region" description="Helical" evidence="8">
    <location>
        <begin position="237"/>
        <end position="258"/>
    </location>
</feature>
<evidence type="ECO:0000256" key="7">
    <source>
        <dbReference type="PROSITE-ProRule" id="PRU00023"/>
    </source>
</evidence>
<reference evidence="11" key="1">
    <citation type="journal article" date="2010" name="Genome Biol.">
        <title>Genome sequence of the necrotrophic plant pathogen Pythium ultimum reveals original pathogenicity mechanisms and effector repertoire.</title>
        <authorList>
            <person name="Levesque C.A."/>
            <person name="Brouwer H."/>
            <person name="Cano L."/>
            <person name="Hamilton J.P."/>
            <person name="Holt C."/>
            <person name="Huitema E."/>
            <person name="Raffaele S."/>
            <person name="Robideau G.P."/>
            <person name="Thines M."/>
            <person name="Win J."/>
            <person name="Zerillo M.M."/>
            <person name="Beakes G.W."/>
            <person name="Boore J.L."/>
            <person name="Busam D."/>
            <person name="Dumas B."/>
            <person name="Ferriera S."/>
            <person name="Fuerstenberg S.I."/>
            <person name="Gachon C.M."/>
            <person name="Gaulin E."/>
            <person name="Govers F."/>
            <person name="Grenville-Briggs L."/>
            <person name="Horner N."/>
            <person name="Hostetler J."/>
            <person name="Jiang R.H."/>
            <person name="Johnson J."/>
            <person name="Krajaejun T."/>
            <person name="Lin H."/>
            <person name="Meijer H.J."/>
            <person name="Moore B."/>
            <person name="Morris P."/>
            <person name="Phuntmart V."/>
            <person name="Puiu D."/>
            <person name="Shetty J."/>
            <person name="Stajich J.E."/>
            <person name="Tripathy S."/>
            <person name="Wawra S."/>
            <person name="van West P."/>
            <person name="Whitty B.R."/>
            <person name="Coutinho P.M."/>
            <person name="Henrissat B."/>
            <person name="Martin F."/>
            <person name="Thomas P.D."/>
            <person name="Tyler B.M."/>
            <person name="De Vries R.P."/>
            <person name="Kamoun S."/>
            <person name="Yandell M."/>
            <person name="Tisserat N."/>
            <person name="Buell C.R."/>
        </authorList>
    </citation>
    <scope>NUCLEOTIDE SEQUENCE</scope>
    <source>
        <strain evidence="11">DAOM:BR144</strain>
    </source>
</reference>